<name>A0A5A5U1U6_LEUCI</name>
<accession>A0A5A5U1U6</accession>
<dbReference type="Proteomes" id="UP000323274">
    <property type="component" value="Unassembled WGS sequence"/>
</dbReference>
<sequence length="40" mass="4373">MTLTKQQYDALKTAFDNGILDHDAAAKEALALVLTEINPK</sequence>
<evidence type="ECO:0000313" key="1">
    <source>
        <dbReference type="EMBL" id="GDZ83895.1"/>
    </source>
</evidence>
<proteinExistence type="predicted"/>
<dbReference type="EMBL" id="BJJW01000006">
    <property type="protein sequence ID" value="GDZ83895.1"/>
    <property type="molecule type" value="Genomic_DNA"/>
</dbReference>
<dbReference type="AlphaFoldDB" id="A0A5A5U1U6"/>
<dbReference type="RefSeq" id="WP_004904224.1">
    <property type="nucleotide sequence ID" value="NZ_BJJW01000006.1"/>
</dbReference>
<evidence type="ECO:0000313" key="2">
    <source>
        <dbReference type="Proteomes" id="UP000323274"/>
    </source>
</evidence>
<reference evidence="1 2" key="1">
    <citation type="submission" date="2019-04" db="EMBL/GenBank/DDBJ databases">
        <title>A pseudo-fructophilic Leuconostoc citreum strain F192-5 isolated from peel of satsuma mandarin: the first report for isolation and characterization of strain-dependent fructophilic-like characteristics.</title>
        <authorList>
            <person name="Maeno S."/>
            <person name="Tanizawa Y."/>
            <person name="Kajikawa A."/>
            <person name="Kanesaki Y."/>
            <person name="Kubota E."/>
            <person name="Arita M."/>
            <person name="Leon D."/>
            <person name="Endo A."/>
        </authorList>
    </citation>
    <scope>NUCLEOTIDE SEQUENCE [LARGE SCALE GENOMIC DNA]</scope>
    <source>
        <strain evidence="1 2">F192-5</strain>
    </source>
</reference>
<comment type="caution">
    <text evidence="1">The sequence shown here is derived from an EMBL/GenBank/DDBJ whole genome shotgun (WGS) entry which is preliminary data.</text>
</comment>
<protein>
    <submittedName>
        <fullName evidence="1">Uncharacterized protein</fullName>
    </submittedName>
</protein>
<organism evidence="1 2">
    <name type="scientific">Leuconostoc citreum</name>
    <dbReference type="NCBI Taxonomy" id="33964"/>
    <lineage>
        <taxon>Bacteria</taxon>
        <taxon>Bacillati</taxon>
        <taxon>Bacillota</taxon>
        <taxon>Bacilli</taxon>
        <taxon>Lactobacillales</taxon>
        <taxon>Lactobacillaceae</taxon>
        <taxon>Leuconostoc</taxon>
    </lineage>
</organism>
<gene>
    <name evidence="1" type="ORF">LCIT_11370</name>
</gene>